<accession>A0A1Y2B930</accession>
<dbReference type="STRING" id="71784.A0A1Y2B930"/>
<dbReference type="InterPro" id="IPR017853">
    <property type="entry name" value="GH"/>
</dbReference>
<keyword evidence="5" id="KW-1185">Reference proteome</keyword>
<dbReference type="EMBL" id="MCFC01000017">
    <property type="protein sequence ID" value="ORY30987.1"/>
    <property type="molecule type" value="Genomic_DNA"/>
</dbReference>
<dbReference type="SUPFAM" id="SSF51445">
    <property type="entry name" value="(Trans)glycosidases"/>
    <property type="match status" value="1"/>
</dbReference>
<dbReference type="InterPro" id="IPR045857">
    <property type="entry name" value="O16G_dom_2"/>
</dbReference>
<dbReference type="SMART" id="SM00642">
    <property type="entry name" value="Aamy"/>
    <property type="match status" value="1"/>
</dbReference>
<evidence type="ECO:0000256" key="2">
    <source>
        <dbReference type="ARBA" id="ARBA00026248"/>
    </source>
</evidence>
<dbReference type="InParanoid" id="A0A1Y2B930"/>
<reference evidence="4 5" key="1">
    <citation type="submission" date="2016-07" db="EMBL/GenBank/DDBJ databases">
        <title>Pervasive Adenine N6-methylation of Active Genes in Fungi.</title>
        <authorList>
            <consortium name="DOE Joint Genome Institute"/>
            <person name="Mondo S.J."/>
            <person name="Dannebaum R.O."/>
            <person name="Kuo R.C."/>
            <person name="Labutti K."/>
            <person name="Haridas S."/>
            <person name="Kuo A."/>
            <person name="Salamov A."/>
            <person name="Ahrendt S.R."/>
            <person name="Lipzen A."/>
            <person name="Sullivan W."/>
            <person name="Andreopoulos W.B."/>
            <person name="Clum A."/>
            <person name="Lindquist E."/>
            <person name="Daum C."/>
            <person name="Ramamoorthy G.K."/>
            <person name="Gryganskyi A."/>
            <person name="Culley D."/>
            <person name="Magnuson J.K."/>
            <person name="James T.Y."/>
            <person name="O'Malley M.A."/>
            <person name="Stajich J.E."/>
            <person name="Spatafora J.W."/>
            <person name="Visel A."/>
            <person name="Grigoriev I.V."/>
        </authorList>
    </citation>
    <scope>NUCLEOTIDE SEQUENCE [LARGE SCALE GENOMIC DNA]</scope>
    <source>
        <strain evidence="4 5">68-887.2</strain>
    </source>
</reference>
<dbReference type="GO" id="GO:0004575">
    <property type="term" value="F:sucrose alpha-glucosidase activity"/>
    <property type="evidence" value="ECO:0007669"/>
    <property type="project" value="TreeGrafter"/>
</dbReference>
<name>A0A1Y2B930_9TREE</name>
<dbReference type="Pfam" id="PF00128">
    <property type="entry name" value="Alpha-amylase"/>
    <property type="match status" value="2"/>
</dbReference>
<sequence length="565" mass="63274">MPVRTDVNGHGSVDPNWWRQSVVYQIYPRSFADSNGDGLGDIQGITSKVPYLKQLGVDAVWLSPFYPSALKDGGYDVADYRNVDPKLGTLRDFDEMMAAFKGVGIKVIVDIVPNHTSDDHIWFQEALKSLKGSAARAKYIFRDGLGPNKDQPPSDWNCLFGGLAWEPVGDGQYYLHLFDTSQPDLDWSHPDVRESFLDTLRFWGDRGVSGFRVDVAHGMAKDMDSPLPDQKTLDAIHVRILQNGAEKDSHPFWDREEVLEIFKSWRTVFNEYDPPLMAVAEAWVAPDRKHYYASPEGLGQCFSFDMLMANYTPESFRSTIDHSLKIAKPSGSSTTWVFSNHDVVRHPTRYGLPGSWKSGDQVAFPAFTRDYLLSQGKEPKCDHELGLKRAKAATLMMLALPGSAYLYQGEELGLPEVVEIKPEERQDPTFFRHNGTEIGRDGCRVPLPWTLSGPNFGFGSGKPAHLPQPEYFGGLSVQAQDDVPDSTLNLYRKALAARRSLQSDEQLEWVNESGDVLHFKRPGGWEVVMNFGKESVQVPQGDIIVASDKLVDGKIAENVTVWVKT</sequence>
<proteinExistence type="inferred from homology"/>
<dbReference type="Proteomes" id="UP000193986">
    <property type="component" value="Unassembled WGS sequence"/>
</dbReference>
<dbReference type="PANTHER" id="PTHR10357">
    <property type="entry name" value="ALPHA-AMYLASE FAMILY MEMBER"/>
    <property type="match status" value="1"/>
</dbReference>
<comment type="caution">
    <text evidence="4">The sequence shown here is derived from an EMBL/GenBank/DDBJ whole genome shotgun (WGS) entry which is preliminary data.</text>
</comment>
<dbReference type="Gene3D" id="3.20.20.80">
    <property type="entry name" value="Glycosidases"/>
    <property type="match status" value="1"/>
</dbReference>
<keyword evidence="2" id="KW-0462">Maltose metabolism</keyword>
<dbReference type="InterPro" id="IPR006047">
    <property type="entry name" value="GH13_cat_dom"/>
</dbReference>
<dbReference type="GO" id="GO:0004556">
    <property type="term" value="F:alpha-amylase activity"/>
    <property type="evidence" value="ECO:0007669"/>
    <property type="project" value="TreeGrafter"/>
</dbReference>
<gene>
    <name evidence="4" type="ORF">BCR39DRAFT_527515</name>
</gene>
<dbReference type="Gene3D" id="3.90.400.10">
    <property type="entry name" value="Oligo-1,6-glucosidase, Domain 2"/>
    <property type="match status" value="1"/>
</dbReference>
<evidence type="ECO:0000259" key="3">
    <source>
        <dbReference type="SMART" id="SM00642"/>
    </source>
</evidence>
<organism evidence="4 5">
    <name type="scientific">Naematelia encephala</name>
    <dbReference type="NCBI Taxonomy" id="71784"/>
    <lineage>
        <taxon>Eukaryota</taxon>
        <taxon>Fungi</taxon>
        <taxon>Dikarya</taxon>
        <taxon>Basidiomycota</taxon>
        <taxon>Agaricomycotina</taxon>
        <taxon>Tremellomycetes</taxon>
        <taxon>Tremellales</taxon>
        <taxon>Naemateliaceae</taxon>
        <taxon>Naematelia</taxon>
    </lineage>
</organism>
<evidence type="ECO:0000256" key="1">
    <source>
        <dbReference type="ARBA" id="ARBA00008061"/>
    </source>
</evidence>
<dbReference type="GO" id="GO:0005987">
    <property type="term" value="P:sucrose catabolic process"/>
    <property type="evidence" value="ECO:0007669"/>
    <property type="project" value="TreeGrafter"/>
</dbReference>
<evidence type="ECO:0000313" key="5">
    <source>
        <dbReference type="Proteomes" id="UP000193986"/>
    </source>
</evidence>
<dbReference type="GO" id="GO:0004574">
    <property type="term" value="F:oligo-1,6-glucosidase activity"/>
    <property type="evidence" value="ECO:0007669"/>
    <property type="project" value="TreeGrafter"/>
</dbReference>
<dbReference type="CDD" id="cd11332">
    <property type="entry name" value="AmyAc_OligoGlu_TS"/>
    <property type="match status" value="1"/>
</dbReference>
<dbReference type="PANTHER" id="PTHR10357:SF179">
    <property type="entry name" value="NEUTRAL AND BASIC AMINO ACID TRANSPORT PROTEIN RBAT"/>
    <property type="match status" value="1"/>
</dbReference>
<dbReference type="OrthoDB" id="1740265at2759"/>
<dbReference type="GO" id="GO:0000025">
    <property type="term" value="P:maltose catabolic process"/>
    <property type="evidence" value="ECO:0007669"/>
    <property type="project" value="TreeGrafter"/>
</dbReference>
<feature type="domain" description="Glycosyl hydrolase family 13 catalytic" evidence="3">
    <location>
        <begin position="25"/>
        <end position="444"/>
    </location>
</feature>
<dbReference type="GO" id="GO:0033934">
    <property type="term" value="F:glucan 1,4-alpha-maltotriohydrolase activity"/>
    <property type="evidence" value="ECO:0007669"/>
    <property type="project" value="TreeGrafter"/>
</dbReference>
<dbReference type="AlphaFoldDB" id="A0A1Y2B930"/>
<comment type="similarity">
    <text evidence="1">Belongs to the glycosyl hydrolase 13 family.</text>
</comment>
<evidence type="ECO:0000313" key="4">
    <source>
        <dbReference type="EMBL" id="ORY30987.1"/>
    </source>
</evidence>
<protein>
    <submittedName>
        <fullName evidence="4">Putative alpha-glucosidase</fullName>
    </submittedName>
</protein>